<evidence type="ECO:0000313" key="4">
    <source>
        <dbReference type="Proteomes" id="UP000663981"/>
    </source>
</evidence>
<proteinExistence type="predicted"/>
<evidence type="ECO:0000256" key="2">
    <source>
        <dbReference type="SAM" id="Phobius"/>
    </source>
</evidence>
<protein>
    <recommendedName>
        <fullName evidence="5">Holin</fullName>
    </recommendedName>
</protein>
<feature type="compositionally biased region" description="Polar residues" evidence="1">
    <location>
        <begin position="86"/>
        <end position="116"/>
    </location>
</feature>
<accession>A0ABS3MWT7</accession>
<feature type="transmembrane region" description="Helical" evidence="2">
    <location>
        <begin position="32"/>
        <end position="50"/>
    </location>
</feature>
<evidence type="ECO:0000256" key="1">
    <source>
        <dbReference type="SAM" id="MobiDB-lite"/>
    </source>
</evidence>
<feature type="transmembrane region" description="Helical" evidence="2">
    <location>
        <begin position="6"/>
        <end position="25"/>
    </location>
</feature>
<sequence>MKWKNYGLWVSIASVLYMVINDLGYQIDLTRWDTYVTAILGILVALGVISNPESGKGFFNAKIPADHVPTNENDSTNDTTNGNNEASQNEAITNSESPQDYSDHLVNSSDNQTSEEITPYRRYPPDER</sequence>
<name>A0ABS3MWT7_9BACI</name>
<keyword evidence="2" id="KW-0812">Transmembrane</keyword>
<dbReference type="RefSeq" id="WP_207974972.1">
    <property type="nucleotide sequence ID" value="NZ_JAGDEL010000001.1"/>
</dbReference>
<organism evidence="3 4">
    <name type="scientific">Metabacillus bambusae</name>
    <dbReference type="NCBI Taxonomy" id="2795218"/>
    <lineage>
        <taxon>Bacteria</taxon>
        <taxon>Bacillati</taxon>
        <taxon>Bacillota</taxon>
        <taxon>Bacilli</taxon>
        <taxon>Bacillales</taxon>
        <taxon>Bacillaceae</taxon>
        <taxon>Metabacillus</taxon>
    </lineage>
</organism>
<keyword evidence="2" id="KW-0472">Membrane</keyword>
<evidence type="ECO:0008006" key="5">
    <source>
        <dbReference type="Google" id="ProtNLM"/>
    </source>
</evidence>
<feature type="compositionally biased region" description="Low complexity" evidence="1">
    <location>
        <begin position="70"/>
        <end position="85"/>
    </location>
</feature>
<keyword evidence="2" id="KW-1133">Transmembrane helix</keyword>
<reference evidence="3 4" key="1">
    <citation type="submission" date="2021-03" db="EMBL/GenBank/DDBJ databases">
        <title>Whole genome sequence of Metabacillus bambusae BG109.</title>
        <authorList>
            <person name="Jeong J.W."/>
        </authorList>
    </citation>
    <scope>NUCLEOTIDE SEQUENCE [LARGE SCALE GENOMIC DNA]</scope>
    <source>
        <strain evidence="3 4">BG109</strain>
    </source>
</reference>
<keyword evidence="4" id="KW-1185">Reference proteome</keyword>
<gene>
    <name evidence="3" type="ORF">I7822_01235</name>
</gene>
<dbReference type="EMBL" id="JAGDEL010000001">
    <property type="protein sequence ID" value="MBO1510310.1"/>
    <property type="molecule type" value="Genomic_DNA"/>
</dbReference>
<comment type="caution">
    <text evidence="3">The sequence shown here is derived from an EMBL/GenBank/DDBJ whole genome shotgun (WGS) entry which is preliminary data.</text>
</comment>
<feature type="region of interest" description="Disordered" evidence="1">
    <location>
        <begin position="60"/>
        <end position="128"/>
    </location>
</feature>
<dbReference type="Proteomes" id="UP000663981">
    <property type="component" value="Unassembled WGS sequence"/>
</dbReference>
<evidence type="ECO:0000313" key="3">
    <source>
        <dbReference type="EMBL" id="MBO1510310.1"/>
    </source>
</evidence>